<keyword evidence="3" id="KW-1185">Reference proteome</keyword>
<accession>A0A4Z1GRJ1</accession>
<protein>
    <submittedName>
        <fullName evidence="2">Uncharacterized protein</fullName>
    </submittedName>
</protein>
<dbReference type="EMBL" id="PQXK01000083">
    <property type="protein sequence ID" value="TGO38042.1"/>
    <property type="molecule type" value="Genomic_DNA"/>
</dbReference>
<evidence type="ECO:0000313" key="2">
    <source>
        <dbReference type="EMBL" id="TGO38042.1"/>
    </source>
</evidence>
<sequence>MSRTHKPSTALAEKTSIEDYDSILLPIYTYFAEYEDHRKRLRMRQIYWIPSSHDESQGNGVVFLSEVYKVLADGKTFPKPKEGLRPMFHIKPRNRDRLFALIEILYKGKSIWSEMSGGHQVRKTHLAFLDLLKKDKVIEDSYETSKVYFQRDFEKECEKMREKVSKNKTAQPKELSPSQKEAKKPHPVPHGNV</sequence>
<dbReference type="AlphaFoldDB" id="A0A4Z1GRJ1"/>
<gene>
    <name evidence="2" type="ORF">BHYA_0083g00210</name>
</gene>
<organism evidence="2 3">
    <name type="scientific">Botrytis hyacinthi</name>
    <dbReference type="NCBI Taxonomy" id="278943"/>
    <lineage>
        <taxon>Eukaryota</taxon>
        <taxon>Fungi</taxon>
        <taxon>Dikarya</taxon>
        <taxon>Ascomycota</taxon>
        <taxon>Pezizomycotina</taxon>
        <taxon>Leotiomycetes</taxon>
        <taxon>Helotiales</taxon>
        <taxon>Sclerotiniaceae</taxon>
        <taxon>Botrytis</taxon>
    </lineage>
</organism>
<evidence type="ECO:0000256" key="1">
    <source>
        <dbReference type="SAM" id="MobiDB-lite"/>
    </source>
</evidence>
<reference evidence="2 3" key="1">
    <citation type="submission" date="2017-12" db="EMBL/GenBank/DDBJ databases">
        <title>Comparative genomics of Botrytis spp.</title>
        <authorList>
            <person name="Valero-Jimenez C.A."/>
            <person name="Tapia P."/>
            <person name="Veloso J."/>
            <person name="Silva-Moreno E."/>
            <person name="Staats M."/>
            <person name="Valdes J.H."/>
            <person name="Van Kan J.A.L."/>
        </authorList>
    </citation>
    <scope>NUCLEOTIDE SEQUENCE [LARGE SCALE GENOMIC DNA]</scope>
    <source>
        <strain evidence="2 3">Bh0001</strain>
    </source>
</reference>
<comment type="caution">
    <text evidence="2">The sequence shown here is derived from an EMBL/GenBank/DDBJ whole genome shotgun (WGS) entry which is preliminary data.</text>
</comment>
<feature type="region of interest" description="Disordered" evidence="1">
    <location>
        <begin position="160"/>
        <end position="193"/>
    </location>
</feature>
<name>A0A4Z1GRJ1_9HELO</name>
<evidence type="ECO:0000313" key="3">
    <source>
        <dbReference type="Proteomes" id="UP000297814"/>
    </source>
</evidence>
<proteinExistence type="predicted"/>
<dbReference type="Proteomes" id="UP000297814">
    <property type="component" value="Unassembled WGS sequence"/>
</dbReference>